<dbReference type="InterPro" id="IPR000821">
    <property type="entry name" value="Ala_racemase"/>
</dbReference>
<comment type="catalytic activity">
    <reaction evidence="1 5">
        <text>L-alanine = D-alanine</text>
        <dbReference type="Rhea" id="RHEA:20249"/>
        <dbReference type="ChEBI" id="CHEBI:57416"/>
        <dbReference type="ChEBI" id="CHEBI:57972"/>
        <dbReference type="EC" id="5.1.1.1"/>
    </reaction>
</comment>
<comment type="cofactor">
    <cofactor evidence="2 5 6">
        <name>pyridoxal 5'-phosphate</name>
        <dbReference type="ChEBI" id="CHEBI:597326"/>
    </cofactor>
</comment>
<keyword evidence="4 5" id="KW-0413">Isomerase</keyword>
<dbReference type="PROSITE" id="PS00395">
    <property type="entry name" value="ALANINE_RACEMASE"/>
    <property type="match status" value="1"/>
</dbReference>
<dbReference type="Gene3D" id="3.20.20.10">
    <property type="entry name" value="Alanine racemase"/>
    <property type="match status" value="1"/>
</dbReference>
<comment type="similarity">
    <text evidence="5">Belongs to the alanine racemase family.</text>
</comment>
<evidence type="ECO:0000256" key="5">
    <source>
        <dbReference type="HAMAP-Rule" id="MF_01201"/>
    </source>
</evidence>
<feature type="binding site" evidence="5 7">
    <location>
        <position position="315"/>
    </location>
    <ligand>
        <name>substrate</name>
    </ligand>
</feature>
<feature type="domain" description="Alanine racemase C-terminal" evidence="8">
    <location>
        <begin position="247"/>
        <end position="372"/>
    </location>
</feature>
<dbReference type="SUPFAM" id="SSF50621">
    <property type="entry name" value="Alanine racemase C-terminal domain-like"/>
    <property type="match status" value="1"/>
</dbReference>
<dbReference type="HAMAP" id="MF_01201">
    <property type="entry name" value="Ala_racemase"/>
    <property type="match status" value="1"/>
</dbReference>
<proteinExistence type="inferred from homology"/>
<comment type="caution">
    <text evidence="9">The sequence shown here is derived from an EMBL/GenBank/DDBJ whole genome shotgun (WGS) entry which is preliminary data.</text>
</comment>
<gene>
    <name evidence="9" type="primary">alr</name>
    <name evidence="9" type="ORF">K3T81_19180</name>
</gene>
<dbReference type="AlphaFoldDB" id="A0AAW5B9D8"/>
<dbReference type="GO" id="GO:0009252">
    <property type="term" value="P:peptidoglycan biosynthetic process"/>
    <property type="evidence" value="ECO:0007669"/>
    <property type="project" value="TreeGrafter"/>
</dbReference>
<evidence type="ECO:0000256" key="4">
    <source>
        <dbReference type="ARBA" id="ARBA00023235"/>
    </source>
</evidence>
<dbReference type="Proteomes" id="UP001199631">
    <property type="component" value="Unassembled WGS sequence"/>
</dbReference>
<feature type="active site" description="Proton acceptor; specific for D-alanine" evidence="5">
    <location>
        <position position="40"/>
    </location>
</feature>
<dbReference type="CDD" id="cd00430">
    <property type="entry name" value="PLPDE_III_AR"/>
    <property type="match status" value="1"/>
</dbReference>
<dbReference type="Gene3D" id="2.40.37.10">
    <property type="entry name" value="Lyase, Ornithine Decarboxylase, Chain A, domain 1"/>
    <property type="match status" value="1"/>
</dbReference>
<evidence type="ECO:0000256" key="1">
    <source>
        <dbReference type="ARBA" id="ARBA00000316"/>
    </source>
</evidence>
<dbReference type="SMART" id="SM01005">
    <property type="entry name" value="Ala_racemase_C"/>
    <property type="match status" value="1"/>
</dbReference>
<dbReference type="InterPro" id="IPR029066">
    <property type="entry name" value="PLP-binding_barrel"/>
</dbReference>
<dbReference type="EC" id="5.1.1.1" evidence="5"/>
<dbReference type="RefSeq" id="WP_238022184.1">
    <property type="nucleotide sequence ID" value="NZ_JAIFZM010000027.1"/>
</dbReference>
<dbReference type="NCBIfam" id="TIGR00492">
    <property type="entry name" value="alr"/>
    <property type="match status" value="1"/>
</dbReference>
<dbReference type="PRINTS" id="PR00992">
    <property type="entry name" value="ALARACEMASE"/>
</dbReference>
<dbReference type="Pfam" id="PF01168">
    <property type="entry name" value="Ala_racemase_N"/>
    <property type="match status" value="1"/>
</dbReference>
<evidence type="ECO:0000256" key="7">
    <source>
        <dbReference type="PIRSR" id="PIRSR600821-52"/>
    </source>
</evidence>
<evidence type="ECO:0000313" key="10">
    <source>
        <dbReference type="Proteomes" id="UP001199631"/>
    </source>
</evidence>
<dbReference type="FunFam" id="2.40.37.10:FF:000006">
    <property type="entry name" value="Alanine racemase"/>
    <property type="match status" value="1"/>
</dbReference>
<dbReference type="EMBL" id="JAIFZM010000027">
    <property type="protein sequence ID" value="MCG3421254.1"/>
    <property type="molecule type" value="Genomic_DNA"/>
</dbReference>
<dbReference type="GO" id="GO:0030632">
    <property type="term" value="P:D-alanine biosynthetic process"/>
    <property type="evidence" value="ECO:0007669"/>
    <property type="project" value="UniProtKB-UniRule"/>
</dbReference>
<evidence type="ECO:0000256" key="2">
    <source>
        <dbReference type="ARBA" id="ARBA00001933"/>
    </source>
</evidence>
<feature type="active site" description="Proton acceptor; specific for L-alanine" evidence="5">
    <location>
        <position position="268"/>
    </location>
</feature>
<dbReference type="GO" id="GO:0008784">
    <property type="term" value="F:alanine racemase activity"/>
    <property type="evidence" value="ECO:0007669"/>
    <property type="project" value="UniProtKB-UniRule"/>
</dbReference>
<dbReference type="Pfam" id="PF00842">
    <property type="entry name" value="Ala_racemase_C"/>
    <property type="match status" value="1"/>
</dbReference>
<comment type="function">
    <text evidence="5">Catalyzes the interconversion of L-alanine and D-alanine. May also act on other amino acids.</text>
</comment>
<feature type="modified residue" description="N6-(pyridoxal phosphate)lysine" evidence="5 6">
    <location>
        <position position="40"/>
    </location>
</feature>
<accession>A0AAW5B9D8</accession>
<dbReference type="PANTHER" id="PTHR30511:SF0">
    <property type="entry name" value="ALANINE RACEMASE, CATABOLIC-RELATED"/>
    <property type="match status" value="1"/>
</dbReference>
<dbReference type="InterPro" id="IPR001608">
    <property type="entry name" value="Ala_racemase_N"/>
</dbReference>
<dbReference type="InterPro" id="IPR009006">
    <property type="entry name" value="Ala_racemase/Decarboxylase_C"/>
</dbReference>
<feature type="binding site" evidence="5 7">
    <location>
        <position position="136"/>
    </location>
    <ligand>
        <name>substrate</name>
    </ligand>
</feature>
<keyword evidence="3 5" id="KW-0663">Pyridoxal phosphate</keyword>
<comment type="pathway">
    <text evidence="5">Amino-acid biosynthesis; D-alanine biosynthesis; D-alanine from L-alanine: step 1/1.</text>
</comment>
<dbReference type="FunFam" id="3.20.20.10:FF:000002">
    <property type="entry name" value="Alanine racemase"/>
    <property type="match status" value="1"/>
</dbReference>
<protein>
    <recommendedName>
        <fullName evidence="5">Alanine racemase</fullName>
        <ecNumber evidence="5">5.1.1.1</ecNumber>
    </recommendedName>
</protein>
<sequence>MTRARIRPTWAEIDLDAITHNIKAMHERLPEKTKIVAVVKANGYGHGSIQIAKKALDSGATSLAVALLEEALELREAGIDAPILVMGWVPPEAAAIAAKHHITLTFFQKDWLDQVSSMEFDERLQLHLKLDTGMGRIGIRSSEALRGILYALNDKPSIYLTGVYTHFATADAPNLTYFHKQKEKFERMLSELREQWSGEVTVHIGNSASAIRLPGDMYDFVRYGISMYGLYPSQPVKEEQAINLKQAFSLHSRLAHVKQIEAGDAISYGLTYKAEKTEWIGTIPIGYGDGWIRKLQGFSVLVDGKRMPIVGRICMDQTMIRLDQEYPVGTKVTLLGSQNGSFINIDEAAAYVDTISYEIPCLLNERIPRIYKGG</sequence>
<name>A0AAW5B9D8_9BACI</name>
<evidence type="ECO:0000259" key="8">
    <source>
        <dbReference type="SMART" id="SM01005"/>
    </source>
</evidence>
<keyword evidence="10" id="KW-1185">Reference proteome</keyword>
<dbReference type="SUPFAM" id="SSF51419">
    <property type="entry name" value="PLP-binding barrel"/>
    <property type="match status" value="1"/>
</dbReference>
<dbReference type="GO" id="GO:0005829">
    <property type="term" value="C:cytosol"/>
    <property type="evidence" value="ECO:0007669"/>
    <property type="project" value="TreeGrafter"/>
</dbReference>
<evidence type="ECO:0000256" key="3">
    <source>
        <dbReference type="ARBA" id="ARBA00022898"/>
    </source>
</evidence>
<dbReference type="InterPro" id="IPR011079">
    <property type="entry name" value="Ala_racemase_C"/>
</dbReference>
<dbReference type="PANTHER" id="PTHR30511">
    <property type="entry name" value="ALANINE RACEMASE"/>
    <property type="match status" value="1"/>
</dbReference>
<evidence type="ECO:0000256" key="6">
    <source>
        <dbReference type="PIRSR" id="PIRSR600821-50"/>
    </source>
</evidence>
<dbReference type="GO" id="GO:0030170">
    <property type="term" value="F:pyridoxal phosphate binding"/>
    <property type="evidence" value="ECO:0007669"/>
    <property type="project" value="UniProtKB-UniRule"/>
</dbReference>
<organism evidence="9 10">
    <name type="scientific">Oceanobacillus jordanicus</name>
    <dbReference type="NCBI Taxonomy" id="2867266"/>
    <lineage>
        <taxon>Bacteria</taxon>
        <taxon>Bacillati</taxon>
        <taxon>Bacillota</taxon>
        <taxon>Bacilli</taxon>
        <taxon>Bacillales</taxon>
        <taxon>Bacillaceae</taxon>
        <taxon>Oceanobacillus</taxon>
    </lineage>
</organism>
<dbReference type="InterPro" id="IPR020622">
    <property type="entry name" value="Ala_racemase_pyridoxalP-BS"/>
</dbReference>
<evidence type="ECO:0000313" key="9">
    <source>
        <dbReference type="EMBL" id="MCG3421254.1"/>
    </source>
</evidence>
<reference evidence="9 10" key="1">
    <citation type="journal article" date="2022" name="Evol. Bioinform. Online">
        <title>Draft Genome Sequence of Oceanobacillus jordanicus Strain GSFE11, a Halotolerant Plant Growth-Promoting Bacterial Endophyte Isolated From the Jordan Valley.</title>
        <authorList>
            <person name="Alhindi T."/>
            <person name="Albdaiwi R."/>
        </authorList>
    </citation>
    <scope>NUCLEOTIDE SEQUENCE [LARGE SCALE GENOMIC DNA]</scope>
    <source>
        <strain evidence="9 10">GSFE11</strain>
    </source>
</reference>